<accession>A0A412FUT2</accession>
<dbReference type="CDD" id="cd00006">
    <property type="entry name" value="PTS_IIA_man"/>
    <property type="match status" value="1"/>
</dbReference>
<evidence type="ECO:0000256" key="6">
    <source>
        <dbReference type="ARBA" id="ARBA00022683"/>
    </source>
</evidence>
<keyword evidence="6" id="KW-0598">Phosphotransferase system</keyword>
<dbReference type="InterPro" id="IPR004701">
    <property type="entry name" value="PTS_EIIA_man-typ"/>
</dbReference>
<evidence type="ECO:0000259" key="8">
    <source>
        <dbReference type="PROSITE" id="PS51096"/>
    </source>
</evidence>
<gene>
    <name evidence="9" type="ORF">DWY25_12820</name>
</gene>
<name>A0A412FUT2_9FIRM</name>
<dbReference type="RefSeq" id="WP_117895557.1">
    <property type="nucleotide sequence ID" value="NZ_CABJCV010000017.1"/>
</dbReference>
<keyword evidence="7" id="KW-0418">Kinase</keyword>
<dbReference type="AlphaFoldDB" id="A0A412FUT2"/>
<feature type="domain" description="PTS EIIA type-4" evidence="8">
    <location>
        <begin position="1"/>
        <end position="136"/>
    </location>
</feature>
<evidence type="ECO:0000256" key="4">
    <source>
        <dbReference type="ARBA" id="ARBA00022597"/>
    </source>
</evidence>
<keyword evidence="3" id="KW-0963">Cytoplasm</keyword>
<comment type="caution">
    <text evidence="9">The sequence shown here is derived from an EMBL/GenBank/DDBJ whole genome shotgun (WGS) entry which is preliminary data.</text>
</comment>
<dbReference type="Proteomes" id="UP000284178">
    <property type="component" value="Unassembled WGS sequence"/>
</dbReference>
<sequence>MKGILLLSHGDMAKGMLQSSSIFFGENLPQVQALGYQMTDDSEAFEERIGKAIAELDSGDGVLVLTDLFAGTPAHKTTRYLKPGQVDVICGVNLPLFLELLGLREAGGLDLSTLMQTGKDGIRLWEVAQPQSDDDFF</sequence>
<dbReference type="PANTHER" id="PTHR33799">
    <property type="entry name" value="PTS PERMEASE-RELATED-RELATED"/>
    <property type="match status" value="1"/>
</dbReference>
<evidence type="ECO:0000256" key="1">
    <source>
        <dbReference type="ARBA" id="ARBA00004496"/>
    </source>
</evidence>
<dbReference type="Gene3D" id="3.40.50.510">
    <property type="entry name" value="Phosphotransferase system, mannose-type IIA component"/>
    <property type="match status" value="1"/>
</dbReference>
<dbReference type="PROSITE" id="PS51096">
    <property type="entry name" value="PTS_EIIA_TYPE_4"/>
    <property type="match status" value="1"/>
</dbReference>
<dbReference type="GO" id="GO:0005737">
    <property type="term" value="C:cytoplasm"/>
    <property type="evidence" value="ECO:0007669"/>
    <property type="project" value="UniProtKB-SubCell"/>
</dbReference>
<dbReference type="InterPro" id="IPR051471">
    <property type="entry name" value="Bacterial_PTS_sugar_comp"/>
</dbReference>
<dbReference type="GO" id="GO:0016301">
    <property type="term" value="F:kinase activity"/>
    <property type="evidence" value="ECO:0007669"/>
    <property type="project" value="UniProtKB-KW"/>
</dbReference>
<keyword evidence="10" id="KW-1185">Reference proteome</keyword>
<dbReference type="InterPro" id="IPR033887">
    <property type="entry name" value="PTS_IIA_man"/>
</dbReference>
<dbReference type="GeneID" id="83016278"/>
<evidence type="ECO:0000256" key="7">
    <source>
        <dbReference type="ARBA" id="ARBA00022777"/>
    </source>
</evidence>
<dbReference type="GO" id="GO:0016020">
    <property type="term" value="C:membrane"/>
    <property type="evidence" value="ECO:0007669"/>
    <property type="project" value="InterPro"/>
</dbReference>
<dbReference type="EMBL" id="QRUP01000017">
    <property type="protein sequence ID" value="RGR71888.1"/>
    <property type="molecule type" value="Genomic_DNA"/>
</dbReference>
<evidence type="ECO:0000313" key="9">
    <source>
        <dbReference type="EMBL" id="RGR71888.1"/>
    </source>
</evidence>
<organism evidence="9 10">
    <name type="scientific">Holdemania filiformis</name>
    <dbReference type="NCBI Taxonomy" id="61171"/>
    <lineage>
        <taxon>Bacteria</taxon>
        <taxon>Bacillati</taxon>
        <taxon>Bacillota</taxon>
        <taxon>Erysipelotrichia</taxon>
        <taxon>Erysipelotrichales</taxon>
        <taxon>Erysipelotrichaceae</taxon>
        <taxon>Holdemania</taxon>
    </lineage>
</organism>
<protein>
    <submittedName>
        <fullName evidence="9">PTS mannose transporter subunit IIC</fullName>
    </submittedName>
</protein>
<dbReference type="SUPFAM" id="SSF53062">
    <property type="entry name" value="PTS system fructose IIA component-like"/>
    <property type="match status" value="1"/>
</dbReference>
<keyword evidence="2" id="KW-0813">Transport</keyword>
<evidence type="ECO:0000256" key="2">
    <source>
        <dbReference type="ARBA" id="ARBA00022448"/>
    </source>
</evidence>
<dbReference type="PANTHER" id="PTHR33799:SF1">
    <property type="entry name" value="PTS SYSTEM MANNOSE-SPECIFIC EIIAB COMPONENT-RELATED"/>
    <property type="match status" value="1"/>
</dbReference>
<evidence type="ECO:0000256" key="3">
    <source>
        <dbReference type="ARBA" id="ARBA00022490"/>
    </source>
</evidence>
<dbReference type="GO" id="GO:0009401">
    <property type="term" value="P:phosphoenolpyruvate-dependent sugar phosphotransferase system"/>
    <property type="evidence" value="ECO:0007669"/>
    <property type="project" value="UniProtKB-KW"/>
</dbReference>
<comment type="subcellular location">
    <subcellularLocation>
        <location evidence="1">Cytoplasm</location>
    </subcellularLocation>
</comment>
<dbReference type="Pfam" id="PF03610">
    <property type="entry name" value="EIIA-man"/>
    <property type="match status" value="1"/>
</dbReference>
<keyword evidence="4" id="KW-0762">Sugar transport</keyword>
<reference evidence="9 10" key="1">
    <citation type="submission" date="2018-08" db="EMBL/GenBank/DDBJ databases">
        <title>A genome reference for cultivated species of the human gut microbiota.</title>
        <authorList>
            <person name="Zou Y."/>
            <person name="Xue W."/>
            <person name="Luo G."/>
        </authorList>
    </citation>
    <scope>NUCLEOTIDE SEQUENCE [LARGE SCALE GENOMIC DNA]</scope>
    <source>
        <strain evidence="9 10">AF24-29</strain>
    </source>
</reference>
<keyword evidence="5" id="KW-0808">Transferase</keyword>
<proteinExistence type="predicted"/>
<dbReference type="InterPro" id="IPR036662">
    <property type="entry name" value="PTS_EIIA_man-typ_sf"/>
</dbReference>
<evidence type="ECO:0000313" key="10">
    <source>
        <dbReference type="Proteomes" id="UP000284178"/>
    </source>
</evidence>
<evidence type="ECO:0000256" key="5">
    <source>
        <dbReference type="ARBA" id="ARBA00022679"/>
    </source>
</evidence>